<keyword evidence="1" id="KW-0805">Transcription regulation</keyword>
<evidence type="ECO:0000256" key="2">
    <source>
        <dbReference type="ARBA" id="ARBA00023125"/>
    </source>
</evidence>
<accession>A0ABW4MVG5</accession>
<name>A0ABW4MVG5_9CAUL</name>
<dbReference type="InterPro" id="IPR036390">
    <property type="entry name" value="WH_DNA-bd_sf"/>
</dbReference>
<dbReference type="Pfam" id="PF13545">
    <property type="entry name" value="HTH_Crp_2"/>
    <property type="match status" value="1"/>
</dbReference>
<dbReference type="InterPro" id="IPR012318">
    <property type="entry name" value="HTH_CRP"/>
</dbReference>
<dbReference type="PANTHER" id="PTHR24567">
    <property type="entry name" value="CRP FAMILY TRANSCRIPTIONAL REGULATORY PROTEIN"/>
    <property type="match status" value="1"/>
</dbReference>
<comment type="caution">
    <text evidence="5">The sequence shown here is derived from an EMBL/GenBank/DDBJ whole genome shotgun (WGS) entry which is preliminary data.</text>
</comment>
<organism evidence="5 6">
    <name type="scientific">Phenylobacterium terrae</name>
    <dbReference type="NCBI Taxonomy" id="2665495"/>
    <lineage>
        <taxon>Bacteria</taxon>
        <taxon>Pseudomonadati</taxon>
        <taxon>Pseudomonadota</taxon>
        <taxon>Alphaproteobacteria</taxon>
        <taxon>Caulobacterales</taxon>
        <taxon>Caulobacteraceae</taxon>
        <taxon>Phenylobacterium</taxon>
    </lineage>
</organism>
<dbReference type="InterPro" id="IPR018490">
    <property type="entry name" value="cNMP-bd_dom_sf"/>
</dbReference>
<evidence type="ECO:0000259" key="4">
    <source>
        <dbReference type="PROSITE" id="PS51063"/>
    </source>
</evidence>
<evidence type="ECO:0000313" key="5">
    <source>
        <dbReference type="EMBL" id="MFD1781967.1"/>
    </source>
</evidence>
<evidence type="ECO:0000313" key="6">
    <source>
        <dbReference type="Proteomes" id="UP001597237"/>
    </source>
</evidence>
<sequence>MTILDLFFARLMAICPVGVEDLQLLAQLPRTTFTAPAQTAIARTGDPLDGATVLLQGIACRSRIRPNGARQILSIHVPGDAFDLTAAFAVRDDALEALTTCRGVRISYDVLGAALQRPRLAAAFARLAAIDANVLAERLVSLGRRAALERMAHVFCELIVRLDAVGLGAGGRYDMPLTQAELADALGLSVVHVNRTLQQLRATGAISFRNQRLTVHDFAALRAMAEFDPGYLHMAGQAPVAQRRAQVA</sequence>
<dbReference type="SUPFAM" id="SSF46785">
    <property type="entry name" value="Winged helix' DNA-binding domain"/>
    <property type="match status" value="1"/>
</dbReference>
<proteinExistence type="predicted"/>
<evidence type="ECO:0000256" key="1">
    <source>
        <dbReference type="ARBA" id="ARBA00023015"/>
    </source>
</evidence>
<dbReference type="Pfam" id="PF00027">
    <property type="entry name" value="cNMP_binding"/>
    <property type="match status" value="1"/>
</dbReference>
<keyword evidence="3" id="KW-0804">Transcription</keyword>
<keyword evidence="2" id="KW-0238">DNA-binding</keyword>
<dbReference type="SUPFAM" id="SSF51206">
    <property type="entry name" value="cAMP-binding domain-like"/>
    <property type="match status" value="1"/>
</dbReference>
<dbReference type="Proteomes" id="UP001597237">
    <property type="component" value="Unassembled WGS sequence"/>
</dbReference>
<evidence type="ECO:0000256" key="3">
    <source>
        <dbReference type="ARBA" id="ARBA00023163"/>
    </source>
</evidence>
<dbReference type="InterPro" id="IPR050397">
    <property type="entry name" value="Env_Response_Regulators"/>
</dbReference>
<dbReference type="Gene3D" id="1.10.10.10">
    <property type="entry name" value="Winged helix-like DNA-binding domain superfamily/Winged helix DNA-binding domain"/>
    <property type="match status" value="1"/>
</dbReference>
<dbReference type="InterPro" id="IPR014710">
    <property type="entry name" value="RmlC-like_jellyroll"/>
</dbReference>
<dbReference type="PROSITE" id="PS51063">
    <property type="entry name" value="HTH_CRP_2"/>
    <property type="match status" value="1"/>
</dbReference>
<protein>
    <submittedName>
        <fullName evidence="5">Crp/Fnr family transcriptional regulator</fullName>
    </submittedName>
</protein>
<dbReference type="Gene3D" id="2.60.120.10">
    <property type="entry name" value="Jelly Rolls"/>
    <property type="match status" value="1"/>
</dbReference>
<reference evidence="6" key="1">
    <citation type="journal article" date="2019" name="Int. J. Syst. Evol. Microbiol.">
        <title>The Global Catalogue of Microorganisms (GCM) 10K type strain sequencing project: providing services to taxonomists for standard genome sequencing and annotation.</title>
        <authorList>
            <consortium name="The Broad Institute Genomics Platform"/>
            <consortium name="The Broad Institute Genome Sequencing Center for Infectious Disease"/>
            <person name="Wu L."/>
            <person name="Ma J."/>
        </authorList>
    </citation>
    <scope>NUCLEOTIDE SEQUENCE [LARGE SCALE GENOMIC DNA]</scope>
    <source>
        <strain evidence="6">DFY28</strain>
    </source>
</reference>
<keyword evidence="6" id="KW-1185">Reference proteome</keyword>
<dbReference type="InterPro" id="IPR000595">
    <property type="entry name" value="cNMP-bd_dom"/>
</dbReference>
<dbReference type="InterPro" id="IPR036388">
    <property type="entry name" value="WH-like_DNA-bd_sf"/>
</dbReference>
<gene>
    <name evidence="5" type="ORF">ACFSC0_01040</name>
</gene>
<dbReference type="CDD" id="cd00038">
    <property type="entry name" value="CAP_ED"/>
    <property type="match status" value="1"/>
</dbReference>
<dbReference type="SMART" id="SM00419">
    <property type="entry name" value="HTH_CRP"/>
    <property type="match status" value="1"/>
</dbReference>
<dbReference type="EMBL" id="JBHUEY010000001">
    <property type="protein sequence ID" value="MFD1781967.1"/>
    <property type="molecule type" value="Genomic_DNA"/>
</dbReference>
<dbReference type="RefSeq" id="WP_377281201.1">
    <property type="nucleotide sequence ID" value="NZ_JBHRSI010000003.1"/>
</dbReference>
<dbReference type="PANTHER" id="PTHR24567:SF68">
    <property type="entry name" value="DNA-BINDING TRANSCRIPTIONAL DUAL REGULATOR CRP"/>
    <property type="match status" value="1"/>
</dbReference>
<feature type="domain" description="HTH crp-type" evidence="4">
    <location>
        <begin position="145"/>
        <end position="219"/>
    </location>
</feature>